<dbReference type="AlphaFoldDB" id="A0A090LYY5"/>
<feature type="compositionally biased region" description="Polar residues" evidence="2">
    <location>
        <begin position="352"/>
        <end position="369"/>
    </location>
</feature>
<dbReference type="Gene3D" id="1.10.287.110">
    <property type="entry name" value="DnaJ domain"/>
    <property type="match status" value="1"/>
</dbReference>
<feature type="region of interest" description="Disordered" evidence="2">
    <location>
        <begin position="58"/>
        <end position="92"/>
    </location>
</feature>
<feature type="region of interest" description="Disordered" evidence="2">
    <location>
        <begin position="482"/>
        <end position="559"/>
    </location>
</feature>
<name>A0A090LYY5_OSTTA</name>
<dbReference type="InterPro" id="IPR036869">
    <property type="entry name" value="J_dom_sf"/>
</dbReference>
<keyword evidence="5" id="KW-1185">Reference proteome</keyword>
<feature type="compositionally biased region" description="Polar residues" evidence="2">
    <location>
        <begin position="521"/>
        <end position="530"/>
    </location>
</feature>
<feature type="compositionally biased region" description="Acidic residues" evidence="2">
    <location>
        <begin position="160"/>
        <end position="170"/>
    </location>
</feature>
<reference evidence="5" key="1">
    <citation type="journal article" date="2006" name="Proc. Natl. Acad. Sci. U.S.A.">
        <title>Genome analysis of the smallest free-living eukaryote Ostreococcus tauri unveils many unique features.</title>
        <authorList>
            <person name="Derelle E."/>
            <person name="Ferraz C."/>
            <person name="Rombauts S."/>
            <person name="Rouze P."/>
            <person name="Worden A.Z."/>
            <person name="Robbens S."/>
            <person name="Partensky F."/>
            <person name="Degroeve S."/>
            <person name="Echeynie S."/>
            <person name="Cooke R."/>
            <person name="Saeys Y."/>
            <person name="Wuyts J."/>
            <person name="Jabbari K."/>
            <person name="Bowler C."/>
            <person name="Panaud O."/>
            <person name="Piegu B."/>
            <person name="Ball S.G."/>
            <person name="Ral J.-P."/>
            <person name="Bouget F.-Y."/>
            <person name="Piganeau G."/>
            <person name="De Baets B."/>
            <person name="Picard A."/>
            <person name="Delseny M."/>
            <person name="Demaille J."/>
            <person name="Van de Peer Y."/>
            <person name="Moreau H."/>
        </authorList>
    </citation>
    <scope>NUCLEOTIDE SEQUENCE [LARGE SCALE GENOMIC DNA]</scope>
    <source>
        <strain evidence="5">OTTH 0595 / CCAP 157/2 / RCC745</strain>
    </source>
</reference>
<dbReference type="InParanoid" id="A0A090LYY5"/>
<proteinExistence type="predicted"/>
<dbReference type="GeneID" id="9832925"/>
<dbReference type="PROSITE" id="PS50076">
    <property type="entry name" value="DNAJ_2"/>
    <property type="match status" value="1"/>
</dbReference>
<feature type="domain" description="J" evidence="3">
    <location>
        <begin position="282"/>
        <end position="350"/>
    </location>
</feature>
<feature type="region of interest" description="Disordered" evidence="2">
    <location>
        <begin position="124"/>
        <end position="173"/>
    </location>
</feature>
<evidence type="ECO:0000256" key="1">
    <source>
        <dbReference type="SAM" id="Coils"/>
    </source>
</evidence>
<evidence type="ECO:0000313" key="4">
    <source>
        <dbReference type="EMBL" id="CEF97141.1"/>
    </source>
</evidence>
<sequence length="559" mass="61607">MALDACEVTAFAVLRRGLAHALWFILGCVLGRLSNGRSSGTGEATARATATAATARARATTVTPTTSRVSVDGKSDGGEARSRATSGTTRGAVAMEVELTGGDDEAESSCACVDDEMTDAFVEEEATSGVPEVFATRSSARAADGTAETFRAAEASSSGAEDESPNDSDSADTKEKIQFFEERVFEATNAVDAAEDERDRARAEANRIEWEKRAEELARQREEARRLKSIARKERRALERSQTHREERDVRAKEAEDLDAYRVHSQEALKTEGLYHIAENGDLQGLLTRLEIHEEGKNIETSYKKALLKFHPDRAAARGGGLKEHALCEETFKLLQACRKVWESMGKPNRTFVRQQTAPTRSWTRGSPASSQTTAKSPPKTSTTASEGGSHYYHAYKAGRQSMDDEARKKEAEINAAFVQKAKQEATEAEERMRAEAAARWRELQKLQREKDEREKRAEFVRVDSLAKAREREELRKKLEEIKRSASFVPQEDSQENSPSPAVNRTTSGTRVFINMKPTVSPGTGSQFTANAFMEVRGTSPGSASPRSPQSKEETLTRL</sequence>
<evidence type="ECO:0000256" key="2">
    <source>
        <dbReference type="SAM" id="MobiDB-lite"/>
    </source>
</evidence>
<keyword evidence="1" id="KW-0175">Coiled coil</keyword>
<dbReference type="SUPFAM" id="SSF46565">
    <property type="entry name" value="Chaperone J-domain"/>
    <property type="match status" value="1"/>
</dbReference>
<reference evidence="4 5" key="2">
    <citation type="journal article" date="2014" name="BMC Genomics">
        <title>An improved genome of the model marine alga Ostreococcus tauri unfolds by assessing Illumina de novo assemblies.</title>
        <authorList>
            <person name="Blanc-Mathieu R."/>
            <person name="Verhelst B."/>
            <person name="Derelle E."/>
            <person name="Rombauts S."/>
            <person name="Bouget F.Y."/>
            <person name="Carre I."/>
            <person name="Chateau A."/>
            <person name="Eyre-Walker A."/>
            <person name="Grimsley N."/>
            <person name="Moreau H."/>
            <person name="Piegu B."/>
            <person name="Rivals E."/>
            <person name="Schackwitz W."/>
            <person name="Van de Peer Y."/>
            <person name="Piganeau G."/>
        </authorList>
    </citation>
    <scope>NUCLEOTIDE SEQUENCE [LARGE SCALE GENOMIC DNA]</scope>
    <source>
        <strain evidence="5">OTTH 0595 / CCAP 157/2 / RCC745</strain>
    </source>
</reference>
<protein>
    <submittedName>
        <fullName evidence="4">DnaJ domain</fullName>
    </submittedName>
</protein>
<dbReference type="KEGG" id="ota:OT_ostta03g02870"/>
<feature type="coiled-coil region" evidence="1">
    <location>
        <begin position="177"/>
        <end position="241"/>
    </location>
</feature>
<dbReference type="Proteomes" id="UP000009170">
    <property type="component" value="Unassembled WGS sequence"/>
</dbReference>
<feature type="compositionally biased region" description="Low complexity" evidence="2">
    <location>
        <begin position="370"/>
        <end position="386"/>
    </location>
</feature>
<accession>A0A090LYY5</accession>
<gene>
    <name evidence="4" type="ORF">OT_ostta03g02870</name>
</gene>
<feature type="compositionally biased region" description="Basic and acidic residues" evidence="2">
    <location>
        <begin position="550"/>
        <end position="559"/>
    </location>
</feature>
<feature type="compositionally biased region" description="Polar residues" evidence="2">
    <location>
        <begin position="540"/>
        <end position="549"/>
    </location>
</feature>
<dbReference type="RefSeq" id="XP_003078200.2">
    <property type="nucleotide sequence ID" value="XM_003078152.2"/>
</dbReference>
<dbReference type="EMBL" id="CAID01000003">
    <property type="protein sequence ID" value="CEF97141.1"/>
    <property type="molecule type" value="Genomic_DNA"/>
</dbReference>
<feature type="compositionally biased region" description="Polar residues" evidence="2">
    <location>
        <begin position="496"/>
        <end position="510"/>
    </location>
</feature>
<evidence type="ECO:0000259" key="3">
    <source>
        <dbReference type="PROSITE" id="PS50076"/>
    </source>
</evidence>
<comment type="caution">
    <text evidence="4">The sequence shown here is derived from an EMBL/GenBank/DDBJ whole genome shotgun (WGS) entry which is preliminary data.</text>
</comment>
<organism evidence="4 5">
    <name type="scientific">Ostreococcus tauri</name>
    <name type="common">Marine green alga</name>
    <dbReference type="NCBI Taxonomy" id="70448"/>
    <lineage>
        <taxon>Eukaryota</taxon>
        <taxon>Viridiplantae</taxon>
        <taxon>Chlorophyta</taxon>
        <taxon>Mamiellophyceae</taxon>
        <taxon>Mamiellales</taxon>
        <taxon>Bathycoccaceae</taxon>
        <taxon>Ostreococcus</taxon>
    </lineage>
</organism>
<feature type="region of interest" description="Disordered" evidence="2">
    <location>
        <begin position="349"/>
        <end position="391"/>
    </location>
</feature>
<dbReference type="InterPro" id="IPR001623">
    <property type="entry name" value="DnaJ_domain"/>
</dbReference>
<feature type="compositionally biased region" description="Basic and acidic residues" evidence="2">
    <location>
        <begin position="71"/>
        <end position="82"/>
    </location>
</feature>
<dbReference type="OrthoDB" id="498970at2759"/>
<evidence type="ECO:0000313" key="5">
    <source>
        <dbReference type="Proteomes" id="UP000009170"/>
    </source>
</evidence>